<dbReference type="Proteomes" id="UP001204142">
    <property type="component" value="Unassembled WGS sequence"/>
</dbReference>
<evidence type="ECO:0000313" key="2">
    <source>
        <dbReference type="Proteomes" id="UP001204142"/>
    </source>
</evidence>
<dbReference type="Gene3D" id="3.10.450.620">
    <property type="entry name" value="JHP933, nucleotidyltransferase-like core domain"/>
    <property type="match status" value="1"/>
</dbReference>
<dbReference type="EMBL" id="JANIGO010000001">
    <property type="protein sequence ID" value="MCQ8895239.1"/>
    <property type="molecule type" value="Genomic_DNA"/>
</dbReference>
<keyword evidence="2" id="KW-1185">Reference proteome</keyword>
<proteinExistence type="predicted"/>
<evidence type="ECO:0000313" key="1">
    <source>
        <dbReference type="EMBL" id="MCQ8895239.1"/>
    </source>
</evidence>
<comment type="caution">
    <text evidence="1">The sequence shown here is derived from an EMBL/GenBank/DDBJ whole genome shotgun (WGS) entry which is preliminary data.</text>
</comment>
<reference evidence="1 2" key="1">
    <citation type="submission" date="2022-07" db="EMBL/GenBank/DDBJ databases">
        <authorList>
            <person name="Xamxidin M."/>
            <person name="Wu M."/>
        </authorList>
    </citation>
    <scope>NUCLEOTIDE SEQUENCE [LARGE SCALE GENOMIC DNA]</scope>
    <source>
        <strain evidence="1 2">NBRC 111650</strain>
    </source>
</reference>
<keyword evidence="1" id="KW-0808">Transferase</keyword>
<organism evidence="1 2">
    <name type="scientific">Limnobacter humi</name>
    <dbReference type="NCBI Taxonomy" id="1778671"/>
    <lineage>
        <taxon>Bacteria</taxon>
        <taxon>Pseudomonadati</taxon>
        <taxon>Pseudomonadota</taxon>
        <taxon>Betaproteobacteria</taxon>
        <taxon>Burkholderiales</taxon>
        <taxon>Burkholderiaceae</taxon>
        <taxon>Limnobacter</taxon>
    </lineage>
</organism>
<sequence>MIERDEIEAKSAELAVHTSNVQRDYAFGWLLSAFYQPDNPLQRLLILKGGNCLRKAYFEHARYSNDLDFSTQEAVDPKRLLDGLKQACTTARARSGIDFLVDDSRVSEKRMADAESRFFEARVYFRSFYGVDEDLKLRVNLDFKEFDAIVLPIQTRRLIHSYSDAAQCQAELRCMKLEELLASKLRALLQRRHSPDLYDFVHSLFFQKTLAVSRREVLTTFLKQTIYEPDPQLAKGLLLQLPFEMIRGFWNEYLACPKLTLFSFDDAQTWFRNIVEDLFAAPQPRAAFAGARAGVVGSFYSSPQREAILEAGRLGRLLKVVYDGYERVVEPYSLTFKRPKDGVASEYFYVWDRSGGSSGSVGIKSFFANKLQAVSVLDETFEPRFPIELAKDSGGFFSTPFSSTPPKPIVFRPTRLPRAKVISGYGISYTVACLVCDKKFKREKYDTKLNEHKDKYGNRCFGRVGYIV</sequence>
<protein>
    <submittedName>
        <fullName evidence="1">Nucleotidyl transferase AbiEii/AbiGii toxin family protein</fullName>
    </submittedName>
</protein>
<accession>A0ABT1WFN1</accession>
<dbReference type="Pfam" id="PF08843">
    <property type="entry name" value="AbiEii"/>
    <property type="match status" value="1"/>
</dbReference>
<dbReference type="RefSeq" id="WP_256762915.1">
    <property type="nucleotide sequence ID" value="NZ_JANIGO010000001.1"/>
</dbReference>
<name>A0ABT1WFN1_9BURK</name>
<dbReference type="GO" id="GO:0016740">
    <property type="term" value="F:transferase activity"/>
    <property type="evidence" value="ECO:0007669"/>
    <property type="project" value="UniProtKB-KW"/>
</dbReference>
<dbReference type="InterPro" id="IPR014942">
    <property type="entry name" value="AbiEii"/>
</dbReference>
<gene>
    <name evidence="1" type="ORF">NQT62_02150</name>
</gene>